<name>A0AAI8YH68_9PEZI</name>
<dbReference type="Proteomes" id="UP001295740">
    <property type="component" value="Unassembled WGS sequence"/>
</dbReference>
<protein>
    <submittedName>
        <fullName evidence="2">Uu.00g083250.m01.CDS01</fullName>
    </submittedName>
</protein>
<accession>A0AAI8YH68</accession>
<keyword evidence="1" id="KW-1133">Transmembrane helix</keyword>
<keyword evidence="1" id="KW-0472">Membrane</keyword>
<sequence length="169" mass="19382">MEHFFNASMRIANAAQENSSCEVLFTPETCCTVTNIIICKEYSLAGEEFDALPQALQDRIESNCTLQACNDVAKGAYNNRIEADEARDDEIAWIVSGVFLTLFSLPGIVVGAFYLAKWYSRRRQRRFQTRQEQDRRNANARDQRAKVIMWREGLELEVPPPSYSFYPPV</sequence>
<proteinExistence type="predicted"/>
<evidence type="ECO:0000313" key="3">
    <source>
        <dbReference type="Proteomes" id="UP001295740"/>
    </source>
</evidence>
<evidence type="ECO:0000256" key="1">
    <source>
        <dbReference type="SAM" id="Phobius"/>
    </source>
</evidence>
<gene>
    <name evidence="2" type="ORF">KHLLAP_LOCUS7607</name>
</gene>
<dbReference type="EMBL" id="CAUWAG010000010">
    <property type="protein sequence ID" value="CAJ2507139.1"/>
    <property type="molecule type" value="Genomic_DNA"/>
</dbReference>
<feature type="transmembrane region" description="Helical" evidence="1">
    <location>
        <begin position="91"/>
        <end position="116"/>
    </location>
</feature>
<evidence type="ECO:0000313" key="2">
    <source>
        <dbReference type="EMBL" id="CAJ2507139.1"/>
    </source>
</evidence>
<dbReference type="AlphaFoldDB" id="A0AAI8YH68"/>
<keyword evidence="1" id="KW-0812">Transmembrane</keyword>
<organism evidence="2 3">
    <name type="scientific">Anthostomella pinea</name>
    <dbReference type="NCBI Taxonomy" id="933095"/>
    <lineage>
        <taxon>Eukaryota</taxon>
        <taxon>Fungi</taxon>
        <taxon>Dikarya</taxon>
        <taxon>Ascomycota</taxon>
        <taxon>Pezizomycotina</taxon>
        <taxon>Sordariomycetes</taxon>
        <taxon>Xylariomycetidae</taxon>
        <taxon>Xylariales</taxon>
        <taxon>Xylariaceae</taxon>
        <taxon>Anthostomella</taxon>
    </lineage>
</organism>
<keyword evidence="3" id="KW-1185">Reference proteome</keyword>
<comment type="caution">
    <text evidence="2">The sequence shown here is derived from an EMBL/GenBank/DDBJ whole genome shotgun (WGS) entry which is preliminary data.</text>
</comment>
<reference evidence="2" key="1">
    <citation type="submission" date="2023-10" db="EMBL/GenBank/DDBJ databases">
        <authorList>
            <person name="Hackl T."/>
        </authorList>
    </citation>
    <scope>NUCLEOTIDE SEQUENCE</scope>
</reference>